<comment type="caution">
    <text evidence="10">The sequence shown here is derived from an EMBL/GenBank/DDBJ whole genome shotgun (WGS) entry which is preliminary data.</text>
</comment>
<dbReference type="PANTHER" id="PTHR43357">
    <property type="entry name" value="INNER MEMBRANE ABC TRANSPORTER PERMEASE PROTEIN YDCV"/>
    <property type="match status" value="1"/>
</dbReference>
<evidence type="ECO:0000313" key="10">
    <source>
        <dbReference type="EMBL" id="OUQ08657.1"/>
    </source>
</evidence>
<protein>
    <submittedName>
        <fullName evidence="10">Iron ABC transporter permease</fullName>
    </submittedName>
</protein>
<feature type="transmembrane region" description="Helical" evidence="8">
    <location>
        <begin position="421"/>
        <end position="441"/>
    </location>
</feature>
<name>A0A0I9WM08_9ENTE</name>
<organism evidence="10 11">
    <name type="scientific">Enterococcus cecorum</name>
    <dbReference type="NCBI Taxonomy" id="44008"/>
    <lineage>
        <taxon>Bacteria</taxon>
        <taxon>Bacillati</taxon>
        <taxon>Bacillota</taxon>
        <taxon>Bacilli</taxon>
        <taxon>Lactobacillales</taxon>
        <taxon>Enterococcaceae</taxon>
        <taxon>Enterococcus</taxon>
    </lineage>
</organism>
<feature type="domain" description="ABC transmembrane type-1" evidence="9">
    <location>
        <begin position="356"/>
        <end position="551"/>
    </location>
</feature>
<dbReference type="InterPro" id="IPR035906">
    <property type="entry name" value="MetI-like_sf"/>
</dbReference>
<feature type="transmembrane region" description="Helical" evidence="8">
    <location>
        <begin position="202"/>
        <end position="223"/>
    </location>
</feature>
<feature type="transmembrane region" description="Helical" evidence="8">
    <location>
        <begin position="96"/>
        <end position="116"/>
    </location>
</feature>
<keyword evidence="7 8" id="KW-0472">Membrane</keyword>
<feature type="transmembrane region" description="Helical" evidence="8">
    <location>
        <begin position="247"/>
        <end position="266"/>
    </location>
</feature>
<dbReference type="EMBL" id="NFLC01000029">
    <property type="protein sequence ID" value="OUQ08657.1"/>
    <property type="molecule type" value="Genomic_DNA"/>
</dbReference>
<reference evidence="11" key="1">
    <citation type="submission" date="2017-04" db="EMBL/GenBank/DDBJ databases">
        <title>Function of individual gut microbiota members based on whole genome sequencing of pure cultures obtained from chicken caecum.</title>
        <authorList>
            <person name="Medvecky M."/>
            <person name="Cejkova D."/>
            <person name="Polansky O."/>
            <person name="Karasova D."/>
            <person name="Kubasova T."/>
            <person name="Cizek A."/>
            <person name="Rychlik I."/>
        </authorList>
    </citation>
    <scope>NUCLEOTIDE SEQUENCE [LARGE SCALE GENOMIC DNA]</scope>
    <source>
        <strain evidence="11">An144</strain>
    </source>
</reference>
<evidence type="ECO:0000256" key="1">
    <source>
        <dbReference type="ARBA" id="ARBA00004429"/>
    </source>
</evidence>
<dbReference type="Gene3D" id="1.10.3720.10">
    <property type="entry name" value="MetI-like"/>
    <property type="match status" value="2"/>
</dbReference>
<accession>A0A0I9WM08</accession>
<feature type="transmembrane region" description="Helical" evidence="8">
    <location>
        <begin position="394"/>
        <end position="415"/>
    </location>
</feature>
<evidence type="ECO:0000256" key="8">
    <source>
        <dbReference type="RuleBase" id="RU363032"/>
    </source>
</evidence>
<feature type="transmembrane region" description="Helical" evidence="8">
    <location>
        <begin position="356"/>
        <end position="382"/>
    </location>
</feature>
<feature type="transmembrane region" description="Helical" evidence="8">
    <location>
        <begin position="535"/>
        <end position="554"/>
    </location>
</feature>
<keyword evidence="4" id="KW-0997">Cell inner membrane</keyword>
<dbReference type="GO" id="GO:0055085">
    <property type="term" value="P:transmembrane transport"/>
    <property type="evidence" value="ECO:0007669"/>
    <property type="project" value="InterPro"/>
</dbReference>
<dbReference type="CDD" id="cd06261">
    <property type="entry name" value="TM_PBP2"/>
    <property type="match status" value="2"/>
</dbReference>
<dbReference type="PROSITE" id="PS50928">
    <property type="entry name" value="ABC_TM1"/>
    <property type="match status" value="2"/>
</dbReference>
<evidence type="ECO:0000256" key="4">
    <source>
        <dbReference type="ARBA" id="ARBA00022519"/>
    </source>
</evidence>
<gene>
    <name evidence="10" type="ORF">B5E88_10970</name>
</gene>
<dbReference type="PANTHER" id="PTHR43357:SF4">
    <property type="entry name" value="INNER MEMBRANE ABC TRANSPORTER PERMEASE PROTEIN YDCV"/>
    <property type="match status" value="1"/>
</dbReference>
<dbReference type="GO" id="GO:0005886">
    <property type="term" value="C:plasma membrane"/>
    <property type="evidence" value="ECO:0007669"/>
    <property type="project" value="UniProtKB-SubCell"/>
</dbReference>
<feature type="transmembrane region" description="Helical" evidence="8">
    <location>
        <begin position="61"/>
        <end position="84"/>
    </location>
</feature>
<dbReference type="AlphaFoldDB" id="A0A0I9WM08"/>
<evidence type="ECO:0000256" key="7">
    <source>
        <dbReference type="ARBA" id="ARBA00023136"/>
    </source>
</evidence>
<comment type="similarity">
    <text evidence="8">Belongs to the binding-protein-dependent transport system permease family.</text>
</comment>
<keyword evidence="5 8" id="KW-0812">Transmembrane</keyword>
<dbReference type="RefSeq" id="WP_047339166.1">
    <property type="nucleotide sequence ID" value="NZ_LDEB01000053.1"/>
</dbReference>
<dbReference type="SUPFAM" id="SSF161098">
    <property type="entry name" value="MetI-like"/>
    <property type="match status" value="2"/>
</dbReference>
<feature type="transmembrane region" description="Helical" evidence="8">
    <location>
        <begin position="479"/>
        <end position="500"/>
    </location>
</feature>
<keyword evidence="6 8" id="KW-1133">Transmembrane helix</keyword>
<evidence type="ECO:0000256" key="2">
    <source>
        <dbReference type="ARBA" id="ARBA00022448"/>
    </source>
</evidence>
<dbReference type="InterPro" id="IPR000515">
    <property type="entry name" value="MetI-like"/>
</dbReference>
<dbReference type="Pfam" id="PF00528">
    <property type="entry name" value="BPD_transp_1"/>
    <property type="match status" value="2"/>
</dbReference>
<feature type="domain" description="ABC transmembrane type-1" evidence="9">
    <location>
        <begin position="61"/>
        <end position="266"/>
    </location>
</feature>
<keyword evidence="2 8" id="KW-0813">Transport</keyword>
<keyword evidence="3" id="KW-1003">Cell membrane</keyword>
<evidence type="ECO:0000313" key="11">
    <source>
        <dbReference type="Proteomes" id="UP000196074"/>
    </source>
</evidence>
<feature type="transmembrane region" description="Helical" evidence="8">
    <location>
        <begin position="12"/>
        <end position="30"/>
    </location>
</feature>
<sequence>MKKKKINVQSLLLKLILLWLIIAFIVYPNINLLKDVFFANGNFSSNAVTKVLHSERAIKSIINSFILAVSMVVTVNVVGTLVVLFTEYWDIKGSKILKLGYMTSLIYGGVVLVAGYKFVYGSKGLVTAVLRNIIPNLDANWFQGYGAVIFIMTFACTSNHIMFLTNAVRSLDYHTIEAARNMGAKPSTVIWRIVLPTLKPTLFALTILTFLTGLSAVSAPLIVGGTEFQTINPMIITFAKTTASRDIAAFLAIILGVATILLLAFLNKVEKGGNYISVSKTKAVLHKQKITNPVLNFLAHAIAYIFFFIYMMPIVLVILYSFSSSTAISSGKLVLSELTFDNYAQLFENSSAFKPYIVSVVYSILAAVIVTLLAIIIARIVHRAKNKFDFMFEYGALLPWILPSTLIAIGLMFTYNQPRLLVFNRVLVGTLSIMLIAYIVVKLPFSYRMIKAVFFSIDDNMEEAAKSMGASTFYTMRKVIIPFIMPTVLSVIVLNFNSLLADYDLSVFLYHPLFQPLGIVIKAASDETATSNAQAMSFVYTVVLMIMSTIALVVTQYRPKSKR</sequence>
<dbReference type="Proteomes" id="UP000196074">
    <property type="component" value="Unassembled WGS sequence"/>
</dbReference>
<evidence type="ECO:0000259" key="9">
    <source>
        <dbReference type="PROSITE" id="PS50928"/>
    </source>
</evidence>
<evidence type="ECO:0000256" key="5">
    <source>
        <dbReference type="ARBA" id="ARBA00022692"/>
    </source>
</evidence>
<evidence type="ECO:0000256" key="6">
    <source>
        <dbReference type="ARBA" id="ARBA00022989"/>
    </source>
</evidence>
<feature type="transmembrane region" description="Helical" evidence="8">
    <location>
        <begin position="145"/>
        <end position="164"/>
    </location>
</feature>
<evidence type="ECO:0000256" key="3">
    <source>
        <dbReference type="ARBA" id="ARBA00022475"/>
    </source>
</evidence>
<comment type="subcellular location">
    <subcellularLocation>
        <location evidence="1">Cell inner membrane</location>
        <topology evidence="1">Multi-pass membrane protein</topology>
    </subcellularLocation>
    <subcellularLocation>
        <location evidence="8">Cell membrane</location>
        <topology evidence="8">Multi-pass membrane protein</topology>
    </subcellularLocation>
</comment>
<feature type="transmembrane region" description="Helical" evidence="8">
    <location>
        <begin position="297"/>
        <end position="322"/>
    </location>
</feature>
<proteinExistence type="inferred from homology"/>